<reference evidence="3 4" key="1">
    <citation type="journal article" date="2021" name="Nat. Commun.">
        <title>Genetic determinants of endophytism in the Arabidopsis root mycobiome.</title>
        <authorList>
            <person name="Mesny F."/>
            <person name="Miyauchi S."/>
            <person name="Thiergart T."/>
            <person name="Pickel B."/>
            <person name="Atanasova L."/>
            <person name="Karlsson M."/>
            <person name="Huettel B."/>
            <person name="Barry K.W."/>
            <person name="Haridas S."/>
            <person name="Chen C."/>
            <person name="Bauer D."/>
            <person name="Andreopoulos W."/>
            <person name="Pangilinan J."/>
            <person name="LaButti K."/>
            <person name="Riley R."/>
            <person name="Lipzen A."/>
            <person name="Clum A."/>
            <person name="Drula E."/>
            <person name="Henrissat B."/>
            <person name="Kohler A."/>
            <person name="Grigoriev I.V."/>
            <person name="Martin F.M."/>
            <person name="Hacquard S."/>
        </authorList>
    </citation>
    <scope>NUCLEOTIDE SEQUENCE [LARGE SCALE GENOMIC DNA]</scope>
    <source>
        <strain evidence="3 4">MPI-SDFR-AT-0080</strain>
    </source>
</reference>
<dbReference type="Proteomes" id="UP000774617">
    <property type="component" value="Unassembled WGS sequence"/>
</dbReference>
<dbReference type="PANTHER" id="PTHR24362">
    <property type="entry name" value="SERINE/THREONINE-PROTEIN KINASE NEK"/>
    <property type="match status" value="1"/>
</dbReference>
<dbReference type="InterPro" id="IPR000719">
    <property type="entry name" value="Prot_kinase_dom"/>
</dbReference>
<evidence type="ECO:0000313" key="3">
    <source>
        <dbReference type="EMBL" id="KAH7065090.1"/>
    </source>
</evidence>
<evidence type="ECO:0000313" key="4">
    <source>
        <dbReference type="Proteomes" id="UP000774617"/>
    </source>
</evidence>
<feature type="region of interest" description="Disordered" evidence="1">
    <location>
        <begin position="1"/>
        <end position="57"/>
    </location>
</feature>
<sequence>MDQNSIHEAFSRRPRPQAPSVPTHSSLLRQSLQTDTQTTITSPPPAHVSEKRSKGGSIEIIRKKADITSTLHRDAYDDALKGQDPWASLARLGTLTQGDLQLTVCISRSKPQNMRMVKAADDVKGSKEARMINTLRHPNIIRLFEAFRHESQVYLTLEYAPITLEEVVSVHLRLDESHMKLIACSIFSAIKHLCSQRVVHGNVSLRSIRISEDSRLLLYTSVKIHQLTSKASFDQVQERSGALPNTDFDGLGLALLQCMDGQVDRVKRDIEYVREQRALNKVFGLKEPEPWSGAKQLVDFLDDLFNHEKSVDAKVEKPHEYVRGDDPRANLKHYVEMARLECFFLWRPE</sequence>
<accession>A0ABQ8GV00</accession>
<evidence type="ECO:0000259" key="2">
    <source>
        <dbReference type="PROSITE" id="PS50011"/>
    </source>
</evidence>
<dbReference type="InterPro" id="IPR011009">
    <property type="entry name" value="Kinase-like_dom_sf"/>
</dbReference>
<organism evidence="3 4">
    <name type="scientific">Macrophomina phaseolina</name>
    <dbReference type="NCBI Taxonomy" id="35725"/>
    <lineage>
        <taxon>Eukaryota</taxon>
        <taxon>Fungi</taxon>
        <taxon>Dikarya</taxon>
        <taxon>Ascomycota</taxon>
        <taxon>Pezizomycotina</taxon>
        <taxon>Dothideomycetes</taxon>
        <taxon>Dothideomycetes incertae sedis</taxon>
        <taxon>Botryosphaeriales</taxon>
        <taxon>Botryosphaeriaceae</taxon>
        <taxon>Macrophomina</taxon>
    </lineage>
</organism>
<feature type="compositionally biased region" description="Polar residues" evidence="1">
    <location>
        <begin position="20"/>
        <end position="41"/>
    </location>
</feature>
<dbReference type="PROSITE" id="PS50011">
    <property type="entry name" value="PROTEIN_KINASE_DOM"/>
    <property type="match status" value="1"/>
</dbReference>
<keyword evidence="4" id="KW-1185">Reference proteome</keyword>
<dbReference type="SUPFAM" id="SSF56112">
    <property type="entry name" value="Protein kinase-like (PK-like)"/>
    <property type="match status" value="1"/>
</dbReference>
<comment type="caution">
    <text evidence="3">The sequence shown here is derived from an EMBL/GenBank/DDBJ whole genome shotgun (WGS) entry which is preliminary data.</text>
</comment>
<dbReference type="Pfam" id="PF00069">
    <property type="entry name" value="Pkinase"/>
    <property type="match status" value="1"/>
</dbReference>
<proteinExistence type="predicted"/>
<dbReference type="Gene3D" id="1.10.510.10">
    <property type="entry name" value="Transferase(Phosphotransferase) domain 1"/>
    <property type="match status" value="1"/>
</dbReference>
<evidence type="ECO:0000256" key="1">
    <source>
        <dbReference type="SAM" id="MobiDB-lite"/>
    </source>
</evidence>
<feature type="domain" description="Protein kinase" evidence="2">
    <location>
        <begin position="86"/>
        <end position="349"/>
    </location>
</feature>
<dbReference type="EMBL" id="JAGTJR010000001">
    <property type="protein sequence ID" value="KAH7065090.1"/>
    <property type="molecule type" value="Genomic_DNA"/>
</dbReference>
<protein>
    <recommendedName>
        <fullName evidence="2">Protein kinase domain-containing protein</fullName>
    </recommendedName>
</protein>
<dbReference type="SMART" id="SM00220">
    <property type="entry name" value="S_TKc"/>
    <property type="match status" value="1"/>
</dbReference>
<dbReference type="PANTHER" id="PTHR24362:SF309">
    <property type="entry name" value="PROTEIN KINASE DOMAIN-CONTAINING PROTEIN"/>
    <property type="match status" value="1"/>
</dbReference>
<dbReference type="Gene3D" id="3.30.200.20">
    <property type="entry name" value="Phosphorylase Kinase, domain 1"/>
    <property type="match status" value="1"/>
</dbReference>
<name>A0ABQ8GV00_9PEZI</name>
<gene>
    <name evidence="3" type="ORF">B0J12DRAFT_723154</name>
</gene>